<evidence type="ECO:0000256" key="1">
    <source>
        <dbReference type="SAM" id="MobiDB-lite"/>
    </source>
</evidence>
<feature type="transmembrane region" description="Helical" evidence="2">
    <location>
        <begin position="43"/>
        <end position="64"/>
    </location>
</feature>
<feature type="region of interest" description="Disordered" evidence="1">
    <location>
        <begin position="249"/>
        <end position="271"/>
    </location>
</feature>
<keyword evidence="2" id="KW-0472">Membrane</keyword>
<keyword evidence="4" id="KW-1185">Reference proteome</keyword>
<gene>
    <name evidence="3" type="ORF">ACFPM4_01925</name>
</gene>
<keyword evidence="2" id="KW-1133">Transmembrane helix</keyword>
<sequence>MRKDEIKNAFENIQPDELAKQKMLGNIINHSQLKKQPIFMRKLLLITSMLIIIAGGFSLFKLLYNNDSSQLALDTNHGNTEDHIAHITNQFQIGDKHYSMLHDSEKDNFTLPNDIHEKDIGNKITTISTSVDSNLVGKDVYQYLPAGSEAVVAVKINDQYKLFAFLNYDSYLNNQDEDVRTYLELYGIHSADDVAKIEFLAYLEDGKLAVQNEITSRGSISEFYQYYSVLENASNEYFETLFEPSDNEVVEKEESITSDEGGGQSSPAYNGSAGNKLSNSVLIRIYNQNGVFMETIYYPNIQFISRHKVNDEFAFILKELIEK</sequence>
<dbReference type="EMBL" id="JBHSMC010000001">
    <property type="protein sequence ID" value="MFC5463505.1"/>
    <property type="molecule type" value="Genomic_DNA"/>
</dbReference>
<comment type="caution">
    <text evidence="3">The sequence shown here is derived from an EMBL/GenBank/DDBJ whole genome shotgun (WGS) entry which is preliminary data.</text>
</comment>
<protein>
    <submittedName>
        <fullName evidence="3">Uncharacterized protein</fullName>
    </submittedName>
</protein>
<reference evidence="4" key="1">
    <citation type="journal article" date="2019" name="Int. J. Syst. Evol. Microbiol.">
        <title>The Global Catalogue of Microorganisms (GCM) 10K type strain sequencing project: providing services to taxonomists for standard genome sequencing and annotation.</title>
        <authorList>
            <consortium name="The Broad Institute Genomics Platform"/>
            <consortium name="The Broad Institute Genome Sequencing Center for Infectious Disease"/>
            <person name="Wu L."/>
            <person name="Ma J."/>
        </authorList>
    </citation>
    <scope>NUCLEOTIDE SEQUENCE [LARGE SCALE GENOMIC DNA]</scope>
    <source>
        <strain evidence="4">CGMCC 1.12237</strain>
    </source>
</reference>
<evidence type="ECO:0000313" key="4">
    <source>
        <dbReference type="Proteomes" id="UP001596147"/>
    </source>
</evidence>
<evidence type="ECO:0000256" key="2">
    <source>
        <dbReference type="SAM" id="Phobius"/>
    </source>
</evidence>
<proteinExistence type="predicted"/>
<dbReference type="RefSeq" id="WP_382347082.1">
    <property type="nucleotide sequence ID" value="NZ_JBHSMC010000001.1"/>
</dbReference>
<organism evidence="3 4">
    <name type="scientific">Lederbergia graminis</name>
    <dbReference type="NCBI Taxonomy" id="735518"/>
    <lineage>
        <taxon>Bacteria</taxon>
        <taxon>Bacillati</taxon>
        <taxon>Bacillota</taxon>
        <taxon>Bacilli</taxon>
        <taxon>Bacillales</taxon>
        <taxon>Bacillaceae</taxon>
        <taxon>Lederbergia</taxon>
    </lineage>
</organism>
<accession>A0ABW0LC97</accession>
<dbReference type="Proteomes" id="UP001596147">
    <property type="component" value="Unassembled WGS sequence"/>
</dbReference>
<keyword evidence="2" id="KW-0812">Transmembrane</keyword>
<name>A0ABW0LC97_9BACI</name>
<evidence type="ECO:0000313" key="3">
    <source>
        <dbReference type="EMBL" id="MFC5463505.1"/>
    </source>
</evidence>